<dbReference type="SUPFAM" id="SSF56784">
    <property type="entry name" value="HAD-like"/>
    <property type="match status" value="1"/>
</dbReference>
<dbReference type="NCBIfam" id="NF007821">
    <property type="entry name" value="PRK10530.1"/>
    <property type="match status" value="1"/>
</dbReference>
<accession>A0ABV0BKN1</accession>
<dbReference type="InterPro" id="IPR006379">
    <property type="entry name" value="HAD-SF_hydro_IIB"/>
</dbReference>
<keyword evidence="1" id="KW-0378">Hydrolase</keyword>
<dbReference type="Gene3D" id="3.30.1240.10">
    <property type="match status" value="1"/>
</dbReference>
<dbReference type="Proteomes" id="UP001418637">
    <property type="component" value="Unassembled WGS sequence"/>
</dbReference>
<dbReference type="PANTHER" id="PTHR10000">
    <property type="entry name" value="PHOSPHOSERINE PHOSPHATASE"/>
    <property type="match status" value="1"/>
</dbReference>
<protein>
    <submittedName>
        <fullName evidence="1">Pyridoxal phosphatase</fullName>
        <ecNumber evidence="1">3.1.3.74</ecNumber>
    </submittedName>
</protein>
<dbReference type="EMBL" id="JBBYXI010000003">
    <property type="protein sequence ID" value="MEN3931494.1"/>
    <property type="molecule type" value="Genomic_DNA"/>
</dbReference>
<comment type="caution">
    <text evidence="1">The sequence shown here is derived from an EMBL/GenBank/DDBJ whole genome shotgun (WGS) entry which is preliminary data.</text>
</comment>
<dbReference type="InterPro" id="IPR036412">
    <property type="entry name" value="HAD-like_sf"/>
</dbReference>
<organism evidence="1 2">
    <name type="scientific">Hohaiivirga grylli</name>
    <dbReference type="NCBI Taxonomy" id="3133970"/>
    <lineage>
        <taxon>Bacteria</taxon>
        <taxon>Pseudomonadati</taxon>
        <taxon>Pseudomonadota</taxon>
        <taxon>Alphaproteobacteria</taxon>
        <taxon>Hyphomicrobiales</taxon>
        <taxon>Methylobacteriaceae</taxon>
        <taxon>Hohaiivirga</taxon>
    </lineage>
</organism>
<dbReference type="CDD" id="cd07516">
    <property type="entry name" value="HAD_Pase"/>
    <property type="match status" value="1"/>
</dbReference>
<sequence>MHFQAIAFDLDGTLLDSQRQIRPSSIAAIHAARAKGIEVLITTGRHHMVTRPYHHQLNLTTPAICCNGAYLYDFLTQSTLAANPVSMAQAEQFLSLANQHKIVARVLTTDALNYVEPDRTLRLYIEWGHQLPEELKPVFRHFPDYADLLAEEPLIYSFVVVSDNYEQLKAFERDIVSEIGLSCEWFAKDGFDIANHGNSKGARLLEWAKKQNIPAESIIAFGDNHNDTSMLEVVGLGVAMGNAAEYTKDVADIIANGTNNSDVIADIIAKYAL</sequence>
<evidence type="ECO:0000313" key="2">
    <source>
        <dbReference type="Proteomes" id="UP001418637"/>
    </source>
</evidence>
<dbReference type="PROSITE" id="PS01229">
    <property type="entry name" value="COF_2"/>
    <property type="match status" value="1"/>
</dbReference>
<keyword evidence="2" id="KW-1185">Reference proteome</keyword>
<evidence type="ECO:0000313" key="1">
    <source>
        <dbReference type="EMBL" id="MEN3931494.1"/>
    </source>
</evidence>
<dbReference type="InterPro" id="IPR023214">
    <property type="entry name" value="HAD_sf"/>
</dbReference>
<dbReference type="RefSeq" id="WP_346337520.1">
    <property type="nucleotide sequence ID" value="NZ_JBBYXI010000003.1"/>
</dbReference>
<gene>
    <name evidence="1" type="ORF">WJT86_10540</name>
</gene>
<name>A0ABV0BKN1_9HYPH</name>
<dbReference type="EC" id="3.1.3.74" evidence="1"/>
<dbReference type="InterPro" id="IPR000150">
    <property type="entry name" value="Cof"/>
</dbReference>
<dbReference type="NCBIfam" id="TIGR01484">
    <property type="entry name" value="HAD-SF-IIB"/>
    <property type="match status" value="1"/>
</dbReference>
<proteinExistence type="predicted"/>
<dbReference type="PANTHER" id="PTHR10000:SF58">
    <property type="entry name" value="PYRIDOXAL PHOSPHATE PHOSPHATASE YBHA"/>
    <property type="match status" value="1"/>
</dbReference>
<dbReference type="NCBIfam" id="TIGR00099">
    <property type="entry name" value="Cof-subfamily"/>
    <property type="match status" value="1"/>
</dbReference>
<dbReference type="Gene3D" id="3.40.50.1000">
    <property type="entry name" value="HAD superfamily/HAD-like"/>
    <property type="match status" value="1"/>
</dbReference>
<reference evidence="1 2" key="1">
    <citation type="submission" date="2024-04" db="EMBL/GenBank/DDBJ databases">
        <title>A novel species isolated from cricket.</title>
        <authorList>
            <person name="Wang H.-C."/>
        </authorList>
    </citation>
    <scope>NUCLEOTIDE SEQUENCE [LARGE SCALE GENOMIC DNA]</scope>
    <source>
        <strain evidence="1 2">WL0021</strain>
    </source>
</reference>
<dbReference type="GO" id="GO:0033883">
    <property type="term" value="F:pyridoxal phosphatase activity"/>
    <property type="evidence" value="ECO:0007669"/>
    <property type="project" value="UniProtKB-EC"/>
</dbReference>
<dbReference type="Pfam" id="PF08282">
    <property type="entry name" value="Hydrolase_3"/>
    <property type="match status" value="1"/>
</dbReference>